<keyword evidence="3" id="KW-1185">Reference proteome</keyword>
<feature type="transmembrane region" description="Helical" evidence="1">
    <location>
        <begin position="29"/>
        <end position="46"/>
    </location>
</feature>
<proteinExistence type="predicted"/>
<sequence length="52" mass="5695">MLELFKNIGLGIFVNGAFAWQFSEATSKGFLAIIEGVAIMALAIHLERKAKK</sequence>
<keyword evidence="1" id="KW-0472">Membrane</keyword>
<name>A0ABS5HJV7_9BACT</name>
<keyword evidence="1" id="KW-0812">Transmembrane</keyword>
<evidence type="ECO:0000256" key="1">
    <source>
        <dbReference type="SAM" id="Phobius"/>
    </source>
</evidence>
<evidence type="ECO:0000313" key="3">
    <source>
        <dbReference type="Proteomes" id="UP000682951"/>
    </source>
</evidence>
<organism evidence="2 3">
    <name type="scientific">Campylobacter anatolicus</name>
    <dbReference type="NCBI Taxonomy" id="2829105"/>
    <lineage>
        <taxon>Bacteria</taxon>
        <taxon>Pseudomonadati</taxon>
        <taxon>Campylobacterota</taxon>
        <taxon>Epsilonproteobacteria</taxon>
        <taxon>Campylobacterales</taxon>
        <taxon>Campylobacteraceae</taxon>
        <taxon>Campylobacter</taxon>
    </lineage>
</organism>
<evidence type="ECO:0000313" key="2">
    <source>
        <dbReference type="EMBL" id="MBR8464428.1"/>
    </source>
</evidence>
<accession>A0ABS5HJV7</accession>
<comment type="caution">
    <text evidence="2">The sequence shown here is derived from an EMBL/GenBank/DDBJ whole genome shotgun (WGS) entry which is preliminary data.</text>
</comment>
<protein>
    <submittedName>
        <fullName evidence="2">Uncharacterized protein</fullName>
    </submittedName>
</protein>
<dbReference type="RefSeq" id="WP_212142319.1">
    <property type="nucleotide sequence ID" value="NZ_JAGSSW010000008.1"/>
</dbReference>
<keyword evidence="1" id="KW-1133">Transmembrane helix</keyword>
<dbReference type="EMBL" id="JAGSSW010000008">
    <property type="protein sequence ID" value="MBR8464428.1"/>
    <property type="molecule type" value="Genomic_DNA"/>
</dbReference>
<dbReference type="Proteomes" id="UP000682951">
    <property type="component" value="Unassembled WGS sequence"/>
</dbReference>
<gene>
    <name evidence="2" type="ORF">KDD93_07605</name>
</gene>
<reference evidence="2 3" key="1">
    <citation type="submission" date="2021-04" db="EMBL/GenBank/DDBJ databases">
        <title>Molecular and phenotypic characterization and identification of bacterial isolates recovered from the Anatolian ground squirrels (Spermophilus xanthoprymnus) and which have the potential to form a new species in the Campylobacter genus.</title>
        <authorList>
            <person name="Aydin F."/>
            <person name="Abay S."/>
            <person name="Kayman T."/>
            <person name="Karakaya E."/>
            <person name="Mustak H.K."/>
            <person name="Mustak I.B."/>
            <person name="Bilgin N."/>
            <person name="Duzler A."/>
            <person name="Sahin O."/>
            <person name="Guran O."/>
            <person name="Saticioglu I.B."/>
        </authorList>
    </citation>
    <scope>NUCLEOTIDE SEQUENCE [LARGE SCALE GENOMIC DNA]</scope>
    <source>
        <strain evidence="3">faydin-G24</strain>
    </source>
</reference>